<accession>A0AAW1UUZ1</accession>
<dbReference type="InterPro" id="IPR008145">
    <property type="entry name" value="GK/Ca_channel_bsu"/>
</dbReference>
<dbReference type="EMBL" id="JARQZJ010000091">
    <property type="protein sequence ID" value="KAK9883790.1"/>
    <property type="molecule type" value="Genomic_DNA"/>
</dbReference>
<dbReference type="InterPro" id="IPR008144">
    <property type="entry name" value="Guanylate_kin-like_dom"/>
</dbReference>
<evidence type="ECO:0000313" key="3">
    <source>
        <dbReference type="EMBL" id="KAK9883790.1"/>
    </source>
</evidence>
<sequence length="492" mass="56845">MRQLYKNIVLLDGDEVTAEAKVLCRKKFEKTVYEYVKTRNQHMLLNYVNFPYIARAVLPYTDPPRPMIVLVGPPSCLKGLLVDVFCEIYPQYVSRGVSHTTRPRSEGEIDGEQYRFITYETFKDMMRKGLFFITSEYFGHLYGFAQSELTENSPKRSVIILHSDLNGALLLRARGLRPTLVLTIPKSEEMHRRYLRRKYICHSLQSGILEIGITFNKTYEGLMRMKNYTHRNVVIAVKDMLTEVFKNAWDDSSLGTIHNPDLSIYGGLTIQDLLDGTEDLIDQKSESKTSGPEESVSEWRYLKLLQTREQKIFCLKSKTEVQFNYLKTVGVDKIIKEYLLNDEDSIDKISDVQAAPNEGTNPKEDEPEVTEVPHLQRLFDEVIANRKTYLELHWANPGLFSQVLFTDQLDHGLDVLTEVLKSCVRTYHLRSPACKMKHPPKNHPIVHKRLEHLHSLMSTEGILENEKKNCHQPQLGFQNVEGKSYLNDIKKS</sequence>
<proteinExistence type="predicted"/>
<reference evidence="3 4" key="1">
    <citation type="submission" date="2023-03" db="EMBL/GenBank/DDBJ databases">
        <title>Genome insight into feeding habits of ladybird beetles.</title>
        <authorList>
            <person name="Li H.-S."/>
            <person name="Huang Y.-H."/>
            <person name="Pang H."/>
        </authorList>
    </citation>
    <scope>NUCLEOTIDE SEQUENCE [LARGE SCALE GENOMIC DNA]</scope>
    <source>
        <strain evidence="3">SYSU_2023b</strain>
        <tissue evidence="3">Whole body</tissue>
    </source>
</reference>
<feature type="domain" description="Guanylate kinase-like" evidence="2">
    <location>
        <begin position="65"/>
        <end position="253"/>
    </location>
</feature>
<dbReference type="PANTHER" id="PTHR23117">
    <property type="entry name" value="GUANYLATE KINASE-RELATED"/>
    <property type="match status" value="1"/>
</dbReference>
<dbReference type="Gene3D" id="3.40.50.300">
    <property type="entry name" value="P-loop containing nucleotide triphosphate hydrolases"/>
    <property type="match status" value="1"/>
</dbReference>
<protein>
    <recommendedName>
        <fullName evidence="2">Guanylate kinase-like domain-containing protein</fullName>
    </recommendedName>
</protein>
<dbReference type="Pfam" id="PF00625">
    <property type="entry name" value="Guanylate_kin"/>
    <property type="match status" value="1"/>
</dbReference>
<name>A0AAW1UUZ1_9CUCU</name>
<dbReference type="Proteomes" id="UP001431783">
    <property type="component" value="Unassembled WGS sequence"/>
</dbReference>
<dbReference type="SMART" id="SM00072">
    <property type="entry name" value="GuKc"/>
    <property type="match status" value="1"/>
</dbReference>
<dbReference type="AlphaFoldDB" id="A0AAW1UUZ1"/>
<dbReference type="InterPro" id="IPR027417">
    <property type="entry name" value="P-loop_NTPase"/>
</dbReference>
<dbReference type="PANTHER" id="PTHR23117:SF18">
    <property type="entry name" value="LEUCINE-RICH REPEAT AND GUANYLATE KINASE DOMAIN-CONTAINING PROTEIN"/>
    <property type="match status" value="1"/>
</dbReference>
<evidence type="ECO:0000256" key="1">
    <source>
        <dbReference type="ARBA" id="ARBA00022679"/>
    </source>
</evidence>
<organism evidence="3 4">
    <name type="scientific">Henosepilachna vigintioctopunctata</name>
    <dbReference type="NCBI Taxonomy" id="420089"/>
    <lineage>
        <taxon>Eukaryota</taxon>
        <taxon>Metazoa</taxon>
        <taxon>Ecdysozoa</taxon>
        <taxon>Arthropoda</taxon>
        <taxon>Hexapoda</taxon>
        <taxon>Insecta</taxon>
        <taxon>Pterygota</taxon>
        <taxon>Neoptera</taxon>
        <taxon>Endopterygota</taxon>
        <taxon>Coleoptera</taxon>
        <taxon>Polyphaga</taxon>
        <taxon>Cucujiformia</taxon>
        <taxon>Coccinelloidea</taxon>
        <taxon>Coccinellidae</taxon>
        <taxon>Epilachninae</taxon>
        <taxon>Epilachnini</taxon>
        <taxon>Henosepilachna</taxon>
    </lineage>
</organism>
<comment type="caution">
    <text evidence="3">The sequence shown here is derived from an EMBL/GenBank/DDBJ whole genome shotgun (WGS) entry which is preliminary data.</text>
</comment>
<evidence type="ECO:0000259" key="2">
    <source>
        <dbReference type="PROSITE" id="PS50052"/>
    </source>
</evidence>
<dbReference type="PROSITE" id="PS50052">
    <property type="entry name" value="GUANYLATE_KINASE_2"/>
    <property type="match status" value="1"/>
</dbReference>
<dbReference type="SUPFAM" id="SSF52540">
    <property type="entry name" value="P-loop containing nucleoside triphosphate hydrolases"/>
    <property type="match status" value="1"/>
</dbReference>
<dbReference type="GO" id="GO:0004385">
    <property type="term" value="F:GMP kinase activity"/>
    <property type="evidence" value="ECO:0007669"/>
    <property type="project" value="TreeGrafter"/>
</dbReference>
<evidence type="ECO:0000313" key="4">
    <source>
        <dbReference type="Proteomes" id="UP001431783"/>
    </source>
</evidence>
<keyword evidence="4" id="KW-1185">Reference proteome</keyword>
<dbReference type="GO" id="GO:0005829">
    <property type="term" value="C:cytosol"/>
    <property type="evidence" value="ECO:0007669"/>
    <property type="project" value="TreeGrafter"/>
</dbReference>
<gene>
    <name evidence="3" type="ORF">WA026_001985</name>
</gene>
<keyword evidence="1" id="KW-0808">Transferase</keyword>